<organism evidence="3 4">
    <name type="scientific">Giardia intestinalis</name>
    <name type="common">Giardia lamblia</name>
    <dbReference type="NCBI Taxonomy" id="5741"/>
    <lineage>
        <taxon>Eukaryota</taxon>
        <taxon>Metamonada</taxon>
        <taxon>Diplomonadida</taxon>
        <taxon>Hexamitidae</taxon>
        <taxon>Giardiinae</taxon>
        <taxon>Giardia</taxon>
    </lineage>
</organism>
<dbReference type="VEuPathDB" id="GiardiaDB:GL50581_3191"/>
<proteinExistence type="predicted"/>
<dbReference type="InterPro" id="IPR052798">
    <property type="entry name" value="Giardia_VSA"/>
</dbReference>
<dbReference type="VEuPathDB" id="GiardiaDB:GL50803_00137617"/>
<dbReference type="AlphaFoldDB" id="V6T7H2"/>
<dbReference type="Proteomes" id="UP000018320">
    <property type="component" value="Unassembled WGS sequence"/>
</dbReference>
<evidence type="ECO:0000313" key="4">
    <source>
        <dbReference type="Proteomes" id="UP000018320"/>
    </source>
</evidence>
<feature type="transmembrane region" description="Helical" evidence="1">
    <location>
        <begin position="847"/>
        <end position="871"/>
    </location>
</feature>
<dbReference type="InterPro" id="IPR009030">
    <property type="entry name" value="Growth_fac_rcpt_cys_sf"/>
</dbReference>
<dbReference type="VEuPathDB" id="GiardiaDB:DHA2_154242"/>
<comment type="caution">
    <text evidence="3">The sequence shown here is derived from an EMBL/GenBank/DDBJ whole genome shotgun (WGS) entry which is preliminary data.</text>
</comment>
<dbReference type="Pfam" id="PF03302">
    <property type="entry name" value="VSP"/>
    <property type="match status" value="2"/>
</dbReference>
<dbReference type="EMBL" id="AHGT01000144">
    <property type="protein sequence ID" value="ESU34806.1"/>
    <property type="molecule type" value="Genomic_DNA"/>
</dbReference>
<name>V6T7H2_GIAIN</name>
<feature type="chain" id="PRO_5004751468" evidence="2">
    <location>
        <begin position="21"/>
        <end position="876"/>
    </location>
</feature>
<reference evidence="4" key="1">
    <citation type="submission" date="2012-02" db="EMBL/GenBank/DDBJ databases">
        <title>Genome sequencing of Giardia lamblia Genotypes A2 and B isolates (DH and GS) and comparative analysis with the genomes of Genotypes A1 and E (WB and Pig).</title>
        <authorList>
            <person name="Adam R."/>
            <person name="Dahlstrom E."/>
            <person name="Martens C."/>
            <person name="Bruno D."/>
            <person name="Barbian K."/>
            <person name="Porcella S.F."/>
            <person name="Nash T."/>
        </authorList>
    </citation>
    <scope>NUCLEOTIDE SEQUENCE</scope>
    <source>
        <strain evidence="4">DH</strain>
    </source>
</reference>
<dbReference type="PANTHER" id="PTHR23275">
    <property type="entry name" value="CABRIOLET.-RELATED"/>
    <property type="match status" value="1"/>
</dbReference>
<dbReference type="PANTHER" id="PTHR23275:SF100">
    <property type="entry name" value="EGF-LIKE DOMAIN-CONTAINING PROTEIN"/>
    <property type="match status" value="1"/>
</dbReference>
<feature type="non-terminal residue" evidence="3">
    <location>
        <position position="1"/>
    </location>
</feature>
<protein>
    <submittedName>
        <fullName evidence="3">Variant-specific surface protein</fullName>
    </submittedName>
</protein>
<evidence type="ECO:0000256" key="2">
    <source>
        <dbReference type="SAM" id="SignalP"/>
    </source>
</evidence>
<dbReference type="InterPro" id="IPR006212">
    <property type="entry name" value="Furin_repeat"/>
</dbReference>
<dbReference type="Gene3D" id="2.10.220.10">
    <property type="entry name" value="Hormone Receptor, Insulin-like Growth Factor Receptor 1, Chain A, domain 2"/>
    <property type="match status" value="2"/>
</dbReference>
<sequence>VHCLLGLGCTLCRAAGVALAVVSGPLMGPLKALDRYWAVLSQCTCGSFGSHWMVRRDCNGATRCTNMTYALRQSQFCSAQSTSFWPCAEIADCRVVFAIDPVSVDSISACGQRVSERSINCINRRGLTDVPRVCSYQSINRAMFGSFVLAGVLVQIALAEKVTERAAQCEDSANCAADACNVLIDGKLYCSKCKTELVGHAPVDGICKDVAADAAVCKTNADGKCTECGGESFMYKGGCYQTGQAPGNTICKTAADGKCTEAPESKAYFVPPEADKAHDSVVSCGDATGVTLTDKKTYKGVDGCTACEAPAQAEASGAKAATCTACQADKIVKTTTDSVTSCVTEKECTDAAGFFVDATGGKKCSKCAETCKTCETGAAKCTSCNENKPYLKKDGESTTGTCVDANGCPATHYVDEEAKKCNTCVSGGTVDCTTCEKGANGVVCKTCATGKKTKFGLGKKSCVENCPSNSNDKKTPGTCECVEGYVPEEAGTGCREESDPPAAQCNTPGCRTCGEPKTSKEVCTECEGTKALTPTGQCIDACGDLGGYYEGTNEGGKKACKKCEVENCLLCNPQGQCDTCKDGYYKSGAACVKCNTSCKTCANGNSNGCTSCEPKKALSYEGEGTGTCKPGCKPGANNCEKCELTVDGTAYCSKCKDAGQFPQNGVCSAAAGKAITCTTKGTGVCDKCTNGLLRMNGGCYETTKFPGKSVCKEVTQDGDTCQVEAPGYHLNNNDLVTCSAGCKTCTSNTVCTECMDGYVKTGNECTKCATGCATCTGSASNCDICSTGYYKYKNACVSCTANTADGTITGVANCANCAPPLNDKGSVLCYLVQSGENTNKSGLSAGAIAGISVAVIIVVGGLVGFLCWWFMCRGKA</sequence>
<accession>V6T7H2</accession>
<dbReference type="SMART" id="SM00261">
    <property type="entry name" value="FU"/>
    <property type="match status" value="6"/>
</dbReference>
<evidence type="ECO:0000313" key="3">
    <source>
        <dbReference type="EMBL" id="ESU34806.1"/>
    </source>
</evidence>
<feature type="signal peptide" evidence="2">
    <location>
        <begin position="1"/>
        <end position="20"/>
    </location>
</feature>
<keyword evidence="1" id="KW-0472">Membrane</keyword>
<keyword evidence="1" id="KW-0812">Transmembrane</keyword>
<evidence type="ECO:0000256" key="1">
    <source>
        <dbReference type="SAM" id="Phobius"/>
    </source>
</evidence>
<dbReference type="SUPFAM" id="SSF57184">
    <property type="entry name" value="Growth factor receptor domain"/>
    <property type="match status" value="3"/>
</dbReference>
<dbReference type="InterPro" id="IPR005127">
    <property type="entry name" value="Giardia_VSP"/>
</dbReference>
<gene>
    <name evidence="3" type="ORF">DHA2_154242</name>
</gene>
<keyword evidence="2" id="KW-0732">Signal</keyword>
<reference evidence="3 4" key="2">
    <citation type="journal article" date="2013" name="Genome Biol. Evol.">
        <title>Genome sequencing of Giardia lamblia genotypes A2 and B isolates (DH and GS) and comparative analysis with the genomes of genotypes A1 and E (WB and Pig).</title>
        <authorList>
            <person name="Adam R.D."/>
            <person name="Dahlstrom E.W."/>
            <person name="Martens C.A."/>
            <person name="Bruno D.P."/>
            <person name="Barbian K.D."/>
            <person name="Ricklefs S.M."/>
            <person name="Hernandez M.M."/>
            <person name="Narla N.P."/>
            <person name="Patel R.B."/>
            <person name="Porcella S.F."/>
            <person name="Nash T.E."/>
        </authorList>
    </citation>
    <scope>NUCLEOTIDE SEQUENCE [LARGE SCALE GENOMIC DNA]</scope>
    <source>
        <strain evidence="3 4">DH</strain>
    </source>
</reference>
<dbReference type="VEuPathDB" id="GiardiaDB:GL50581_2080"/>
<dbReference type="VEuPathDB" id="GiardiaDB:QR46_3301"/>
<keyword evidence="1" id="KW-1133">Transmembrane helix</keyword>